<evidence type="ECO:0000256" key="2">
    <source>
        <dbReference type="SAM" id="Phobius"/>
    </source>
</evidence>
<accession>A0A0D7B4Z9</accession>
<keyword evidence="4" id="KW-1185">Reference proteome</keyword>
<evidence type="ECO:0000313" key="4">
    <source>
        <dbReference type="Proteomes" id="UP000054007"/>
    </source>
</evidence>
<evidence type="ECO:0000256" key="1">
    <source>
        <dbReference type="ARBA" id="ARBA00005375"/>
    </source>
</evidence>
<feature type="transmembrane region" description="Helical" evidence="2">
    <location>
        <begin position="394"/>
        <end position="419"/>
    </location>
</feature>
<dbReference type="Gene3D" id="3.40.50.1240">
    <property type="entry name" value="Phosphoglycerate mutase-like"/>
    <property type="match status" value="1"/>
</dbReference>
<dbReference type="InterPro" id="IPR000560">
    <property type="entry name" value="His_Pase_clade-2"/>
</dbReference>
<dbReference type="AlphaFoldDB" id="A0A0D7B4Z9"/>
<dbReference type="Proteomes" id="UP000054007">
    <property type="component" value="Unassembled WGS sequence"/>
</dbReference>
<dbReference type="GO" id="GO:0016791">
    <property type="term" value="F:phosphatase activity"/>
    <property type="evidence" value="ECO:0007669"/>
    <property type="project" value="TreeGrafter"/>
</dbReference>
<dbReference type="CDD" id="cd07061">
    <property type="entry name" value="HP_HAP_like"/>
    <property type="match status" value="1"/>
</dbReference>
<name>A0A0D7B4Z9_9AGAR</name>
<keyword evidence="2" id="KW-0472">Membrane</keyword>
<comment type="similarity">
    <text evidence="1">Belongs to the histidine acid phosphatase family.</text>
</comment>
<organism evidence="3 4">
    <name type="scientific">Cylindrobasidium torrendii FP15055 ss-10</name>
    <dbReference type="NCBI Taxonomy" id="1314674"/>
    <lineage>
        <taxon>Eukaryota</taxon>
        <taxon>Fungi</taxon>
        <taxon>Dikarya</taxon>
        <taxon>Basidiomycota</taxon>
        <taxon>Agaricomycotina</taxon>
        <taxon>Agaricomycetes</taxon>
        <taxon>Agaricomycetidae</taxon>
        <taxon>Agaricales</taxon>
        <taxon>Marasmiineae</taxon>
        <taxon>Physalacriaceae</taxon>
        <taxon>Cylindrobasidium</taxon>
    </lineage>
</organism>
<dbReference type="InterPro" id="IPR029033">
    <property type="entry name" value="His_PPase_superfam"/>
</dbReference>
<dbReference type="PANTHER" id="PTHR11567:SF142">
    <property type="entry name" value="PHOSPHOGLYCERATE MUTASE-LIKE PROTEIN"/>
    <property type="match status" value="1"/>
</dbReference>
<protein>
    <submittedName>
        <fullName evidence="3">Phosphoglycerate mutase-like protein</fullName>
    </submittedName>
</protein>
<reference evidence="3 4" key="1">
    <citation type="journal article" date="2015" name="Fungal Genet. Biol.">
        <title>Evolution of novel wood decay mechanisms in Agaricales revealed by the genome sequences of Fistulina hepatica and Cylindrobasidium torrendii.</title>
        <authorList>
            <person name="Floudas D."/>
            <person name="Held B.W."/>
            <person name="Riley R."/>
            <person name="Nagy L.G."/>
            <person name="Koehler G."/>
            <person name="Ransdell A.S."/>
            <person name="Younus H."/>
            <person name="Chow J."/>
            <person name="Chiniquy J."/>
            <person name="Lipzen A."/>
            <person name="Tritt A."/>
            <person name="Sun H."/>
            <person name="Haridas S."/>
            <person name="LaButti K."/>
            <person name="Ohm R.A."/>
            <person name="Kues U."/>
            <person name="Blanchette R.A."/>
            <person name="Grigoriev I.V."/>
            <person name="Minto R.E."/>
            <person name="Hibbett D.S."/>
        </authorList>
    </citation>
    <scope>NUCLEOTIDE SEQUENCE [LARGE SCALE GENOMIC DNA]</scope>
    <source>
        <strain evidence="3 4">FP15055 ss-10</strain>
    </source>
</reference>
<keyword evidence="2" id="KW-0812">Transmembrane</keyword>
<dbReference type="STRING" id="1314674.A0A0D7B4Z9"/>
<gene>
    <name evidence="3" type="ORF">CYLTODRAFT_379742</name>
</gene>
<sequence>MSNDTVLGVVVLTRHGDRQGFYQDPKTLKASDTSITPLGNVQEYQLGSLLRSIYLNSTSESFVKGINASIVNLDQVKVRADAGGEGGVIYNSAVSLLQGLFPANSNYSTTLANGTVVEGPLDGYQYVPIETVEPDNDVSLEGWTDCATFDDHTSDFYKSDAFKQKASEASDFLSKLPQYLDGRPATLEGMWNVYDFMNVENIHDASFANAIPDGYMQQARALANWHEYGVFSDSSLNGIGNIAARAMLPSVFEAFEEISSGDMKLYYIGVSYKPFLSLFNMTQLDARYPELHGIVNYAAAVTLEVRQPSTGNEPVLRFNFKNGTDDAAFTTYNLFGKDGDIPVSEFVNTLQPAAINSTAEWCSACSNSADRGCGALSQAAASARTHQIISPVGAGFLGAGLTLAVALIMFLVLLFLGVLTVGHGKRSRKSVETKA</sequence>
<dbReference type="OrthoDB" id="258392at2759"/>
<proteinExistence type="inferred from homology"/>
<dbReference type="Pfam" id="PF00328">
    <property type="entry name" value="His_Phos_2"/>
    <property type="match status" value="1"/>
</dbReference>
<dbReference type="EMBL" id="KN880599">
    <property type="protein sequence ID" value="KIY65234.1"/>
    <property type="molecule type" value="Genomic_DNA"/>
</dbReference>
<dbReference type="SUPFAM" id="SSF53254">
    <property type="entry name" value="Phosphoglycerate mutase-like"/>
    <property type="match status" value="1"/>
</dbReference>
<dbReference type="InterPro" id="IPR050645">
    <property type="entry name" value="Histidine_acid_phosphatase"/>
</dbReference>
<evidence type="ECO:0000313" key="3">
    <source>
        <dbReference type="EMBL" id="KIY65234.1"/>
    </source>
</evidence>
<keyword evidence="2" id="KW-1133">Transmembrane helix</keyword>
<dbReference type="PANTHER" id="PTHR11567">
    <property type="entry name" value="ACID PHOSPHATASE-RELATED"/>
    <property type="match status" value="1"/>
</dbReference>